<keyword evidence="1" id="KW-0812">Transmembrane</keyword>
<dbReference type="AlphaFoldDB" id="A0A9W4R3Z4"/>
<keyword evidence="3" id="KW-1185">Reference proteome</keyword>
<feature type="transmembrane region" description="Helical" evidence="1">
    <location>
        <begin position="42"/>
        <end position="61"/>
    </location>
</feature>
<protein>
    <submittedName>
        <fullName evidence="2">Uncharacterized protein</fullName>
    </submittedName>
</protein>
<dbReference type="EMBL" id="CAMAPB010000190">
    <property type="protein sequence ID" value="CAH9067135.1"/>
    <property type="molecule type" value="Genomic_DNA"/>
</dbReference>
<gene>
    <name evidence="2" type="ORF">PSEHALCIP103_03731</name>
</gene>
<organism evidence="2 3">
    <name type="scientific">Pseudoalteromonas haloplanktis</name>
    <name type="common">Alteromonas haloplanktis</name>
    <dbReference type="NCBI Taxonomy" id="228"/>
    <lineage>
        <taxon>Bacteria</taxon>
        <taxon>Pseudomonadati</taxon>
        <taxon>Pseudomonadota</taxon>
        <taxon>Gammaproteobacteria</taxon>
        <taxon>Alteromonadales</taxon>
        <taxon>Pseudoalteromonadaceae</taxon>
        <taxon>Pseudoalteromonas</taxon>
    </lineage>
</organism>
<proteinExistence type="predicted"/>
<keyword evidence="1" id="KW-0472">Membrane</keyword>
<dbReference type="Proteomes" id="UP001152447">
    <property type="component" value="Unassembled WGS sequence"/>
</dbReference>
<evidence type="ECO:0000313" key="2">
    <source>
        <dbReference type="EMBL" id="CAH9067135.1"/>
    </source>
</evidence>
<reference evidence="2" key="1">
    <citation type="submission" date="2022-07" db="EMBL/GenBank/DDBJ databases">
        <authorList>
            <person name="Criscuolo A."/>
        </authorList>
    </citation>
    <scope>NUCLEOTIDE SEQUENCE</scope>
    <source>
        <strain evidence="2">CIP103197</strain>
    </source>
</reference>
<evidence type="ECO:0000256" key="1">
    <source>
        <dbReference type="SAM" id="Phobius"/>
    </source>
</evidence>
<evidence type="ECO:0000313" key="3">
    <source>
        <dbReference type="Proteomes" id="UP001152447"/>
    </source>
</evidence>
<feature type="transmembrane region" description="Helical" evidence="1">
    <location>
        <begin position="96"/>
        <end position="119"/>
    </location>
</feature>
<feature type="transmembrane region" description="Helical" evidence="1">
    <location>
        <begin position="68"/>
        <end position="90"/>
    </location>
</feature>
<name>A0A9W4R3Z4_PSEHA</name>
<sequence length="212" mass="22201">MSNEIDSLLSKWQEAAPSISTINIDHSIDGLGTDFSAFNSKAAFVGGLAGLGSLGAMALYVSTIASNLGAYLLVGKAAGVLASFGLVGSVTSVTSFVAAIGGPITIGIALAAAVGYIIYRLVGGSWQKSLAKKASEAIRKESAFDNIEKAISDFWNSTAKAIKAGLEELITQTDDYIEKLKSDAEVQYNSQELERCIVLIQDTIATLKSKNI</sequence>
<accession>A0A9W4R3Z4</accession>
<keyword evidence="1" id="KW-1133">Transmembrane helix</keyword>
<comment type="caution">
    <text evidence="2">The sequence shown here is derived from an EMBL/GenBank/DDBJ whole genome shotgun (WGS) entry which is preliminary data.</text>
</comment>